<reference evidence="2" key="1">
    <citation type="submission" date="2023-10" db="EMBL/GenBank/DDBJ databases">
        <authorList>
            <person name="Chen Y."/>
            <person name="Shah S."/>
            <person name="Dougan E. K."/>
            <person name="Thang M."/>
            <person name="Chan C."/>
        </authorList>
    </citation>
    <scope>NUCLEOTIDE SEQUENCE [LARGE SCALE GENOMIC DNA]</scope>
</reference>
<feature type="region of interest" description="Disordered" evidence="1">
    <location>
        <begin position="1242"/>
        <end position="1262"/>
    </location>
</feature>
<sequence length="1262" mass="137885">VRSTHGRCPRCHIADLQKCAPKTSSRVAFNVQRRNGGKMVLETRCRVYTMGAGTQNASFSEEYCPKCALYFLGQWRCEKHDRSSGRGTYGKMINIKLVSGSSSLKYLFVPREKAWHAVDAKLLQFLADELHHRGGTFNSAVLAWGEQRTELAQRGLIPGEDLTLLRASGVRLEDAWYAHHAARLAGGAASELTWSFTRGGLESTLLALAPAARQAHVERAVEHARTCPKCAGDLLVLLDGEYGARRFMCGGLDGYENMGTLQMKLYTGCLKNAPAGRFFCAQCQTARAGQDNLIPQTQILGIAPAAAPNGEASALRYLVCCSDPDNPSETFDAFLPRAEVSQVLLATFEKSLLPANGDHGNKKARPAWLKGAKRQLCHGWLALDEEQKQSILACGVDKLQGSDKVRRCTGGVMTAATSCGWLMDWMELTRGECIEVVYAFALRLHKDARDLGCVVGWLGYDNACKLLSMARAKKDDFLPWAKSLAEEVRIVLGGFHRDNHAWCLYALPEVDPLQPANEKFLALKNTEACEQLNAWICPLTRMCLEMTRAHFQLHWQVEGSRVENFGTLPPRAARRCSDGCPHRGLQILFDVHNEWLQRAAASKRRRFAAGALKRDPDPPAPRTRPEVARRASPLTWAIATALGEATSLRPSCVYVHILLLIATTLGAVQLKYGGVLARHCNLLMLQRGEPGDGKSIALWLDVQILSYYDQAQEDTAFLALREGKTRLPQTFDSGPGGGIDDLNQIHDHDLYNNHPGNSQNRFRVRSPHLRGAVMVHVEEVYDQAQKPDSTAGMMRFLVGHFIAVVNKILPDLPPPQLARILDSDPNYFNDLTYDDVVEARASKGDNEDSGYSAVRKDMTRTLQFIPPIDVGEKVVGFLLGKAGKNDNQVARPSVDADVALGGWFAKNFQMTVRAKEGTKDFMEARARFASTPPPTLASAERLVGHDIVSKVNPMLTLQRIANNWNVKAFAQNPFTTDADIRALQLDYVILTHMGFLLVADGRVAVAAYAADSESFVRAANRVMKWDPSVALRDLRELAPEGAAGAREEGDQGVADQICQGLKDMLDGKPVDLDRPRALEAPLVAEVRGQSVPASQVGAPPPVGPPSQLGASAATAPGLTQAALPAADEAAAGAGGSRKRMRTEAPLAEDSFEEEPGLKKRILVSILSSAQRPHTAAKNKSSFTGATPEVIESSMRLMIRFADAAGFGTLQHGGSAVQTHQVPAEHKDAVYQELQSRLGLMPKGTKKMKDANDARVPSSDFDL</sequence>
<accession>A0ABN9XRB2</accession>
<dbReference type="Proteomes" id="UP001189429">
    <property type="component" value="Unassembled WGS sequence"/>
</dbReference>
<evidence type="ECO:0000313" key="3">
    <source>
        <dbReference type="Proteomes" id="UP001189429"/>
    </source>
</evidence>
<name>A0ABN9XRB2_9DINO</name>
<protein>
    <submittedName>
        <fullName evidence="2">Uncharacterized protein</fullName>
    </submittedName>
</protein>
<feature type="region of interest" description="Disordered" evidence="1">
    <location>
        <begin position="1126"/>
        <end position="1153"/>
    </location>
</feature>
<feature type="non-terminal residue" evidence="2">
    <location>
        <position position="1"/>
    </location>
</feature>
<proteinExistence type="predicted"/>
<organism evidence="2 3">
    <name type="scientific">Prorocentrum cordatum</name>
    <dbReference type="NCBI Taxonomy" id="2364126"/>
    <lineage>
        <taxon>Eukaryota</taxon>
        <taxon>Sar</taxon>
        <taxon>Alveolata</taxon>
        <taxon>Dinophyceae</taxon>
        <taxon>Prorocentrales</taxon>
        <taxon>Prorocentraceae</taxon>
        <taxon>Prorocentrum</taxon>
    </lineage>
</organism>
<keyword evidence="3" id="KW-1185">Reference proteome</keyword>
<evidence type="ECO:0000313" key="2">
    <source>
        <dbReference type="EMBL" id="CAK0902409.1"/>
    </source>
</evidence>
<evidence type="ECO:0000256" key="1">
    <source>
        <dbReference type="SAM" id="MobiDB-lite"/>
    </source>
</evidence>
<comment type="caution">
    <text evidence="2">The sequence shown here is derived from an EMBL/GenBank/DDBJ whole genome shotgun (WGS) entry which is preliminary data.</text>
</comment>
<feature type="region of interest" description="Disordered" evidence="1">
    <location>
        <begin position="1090"/>
        <end position="1112"/>
    </location>
</feature>
<gene>
    <name evidence="2" type="ORF">PCOR1329_LOCUS79033</name>
</gene>
<dbReference type="EMBL" id="CAUYUJ010021064">
    <property type="protein sequence ID" value="CAK0902409.1"/>
    <property type="molecule type" value="Genomic_DNA"/>
</dbReference>